<dbReference type="GO" id="GO:0005829">
    <property type="term" value="C:cytosol"/>
    <property type="evidence" value="ECO:0007669"/>
    <property type="project" value="TreeGrafter"/>
</dbReference>
<dbReference type="InterPro" id="IPR038765">
    <property type="entry name" value="Papain-like_cys_pep_sf"/>
</dbReference>
<reference evidence="11" key="2">
    <citation type="submission" date="2023-03" db="EMBL/GenBank/DDBJ databases">
        <authorList>
            <person name="Inwood S.N."/>
            <person name="Skelly J.G."/>
            <person name="Guhlin J."/>
            <person name="Harrop T.W.R."/>
            <person name="Goldson S.G."/>
            <person name="Dearden P.K."/>
        </authorList>
    </citation>
    <scope>NUCLEOTIDE SEQUENCE</scope>
    <source>
        <strain evidence="11">Lincoln</strain>
        <tissue evidence="11">Whole body</tissue>
    </source>
</reference>
<comment type="similarity">
    <text evidence="3 8">Belongs to the peptidase C19 family.</text>
</comment>
<keyword evidence="12" id="KW-1185">Reference proteome</keyword>
<dbReference type="GO" id="GO:0005730">
    <property type="term" value="C:nucleolus"/>
    <property type="evidence" value="ECO:0007669"/>
    <property type="project" value="UniProtKB-SubCell"/>
</dbReference>
<proteinExistence type="inferred from homology"/>
<evidence type="ECO:0000256" key="6">
    <source>
        <dbReference type="ARBA" id="ARBA00022801"/>
    </source>
</evidence>
<comment type="subcellular location">
    <subcellularLocation>
        <location evidence="2">Nucleus</location>
        <location evidence="2">Nucleolus</location>
    </subcellularLocation>
</comment>
<evidence type="ECO:0000256" key="9">
    <source>
        <dbReference type="SAM" id="MobiDB-lite"/>
    </source>
</evidence>
<organism evidence="11 12">
    <name type="scientific">Microctonus hyperodae</name>
    <name type="common">Parasitoid wasp</name>
    <dbReference type="NCBI Taxonomy" id="165561"/>
    <lineage>
        <taxon>Eukaryota</taxon>
        <taxon>Metazoa</taxon>
        <taxon>Ecdysozoa</taxon>
        <taxon>Arthropoda</taxon>
        <taxon>Hexapoda</taxon>
        <taxon>Insecta</taxon>
        <taxon>Pterygota</taxon>
        <taxon>Neoptera</taxon>
        <taxon>Endopterygota</taxon>
        <taxon>Hymenoptera</taxon>
        <taxon>Apocrita</taxon>
        <taxon>Ichneumonoidea</taxon>
        <taxon>Braconidae</taxon>
        <taxon>Euphorinae</taxon>
        <taxon>Microctonus</taxon>
    </lineage>
</organism>
<dbReference type="EC" id="3.4.19.12" evidence="8"/>
<dbReference type="SUPFAM" id="SSF54001">
    <property type="entry name" value="Cysteine proteinases"/>
    <property type="match status" value="1"/>
</dbReference>
<dbReference type="GO" id="GO:0016579">
    <property type="term" value="P:protein deubiquitination"/>
    <property type="evidence" value="ECO:0007669"/>
    <property type="project" value="InterPro"/>
</dbReference>
<dbReference type="PANTHER" id="PTHR24006">
    <property type="entry name" value="UBIQUITIN CARBOXYL-TERMINAL HYDROLASE"/>
    <property type="match status" value="1"/>
</dbReference>
<dbReference type="GO" id="GO:0042981">
    <property type="term" value="P:regulation of apoptotic process"/>
    <property type="evidence" value="ECO:0007669"/>
    <property type="project" value="TreeGrafter"/>
</dbReference>
<feature type="compositionally biased region" description="Polar residues" evidence="9">
    <location>
        <begin position="705"/>
        <end position="718"/>
    </location>
</feature>
<feature type="compositionally biased region" description="Low complexity" evidence="9">
    <location>
        <begin position="730"/>
        <end position="742"/>
    </location>
</feature>
<evidence type="ECO:0000259" key="10">
    <source>
        <dbReference type="PROSITE" id="PS50235"/>
    </source>
</evidence>
<feature type="compositionally biased region" description="Low complexity" evidence="9">
    <location>
        <begin position="832"/>
        <end position="850"/>
    </location>
</feature>
<feature type="region of interest" description="Disordered" evidence="9">
    <location>
        <begin position="778"/>
        <end position="884"/>
    </location>
</feature>
<gene>
    <name evidence="11" type="ORF">PV327_001584</name>
</gene>
<dbReference type="Pfam" id="PF00443">
    <property type="entry name" value="UCH"/>
    <property type="match status" value="1"/>
</dbReference>
<dbReference type="InterPro" id="IPR050164">
    <property type="entry name" value="Peptidase_C19"/>
</dbReference>
<dbReference type="InterPro" id="IPR018200">
    <property type="entry name" value="USP_CS"/>
</dbReference>
<name>A0AA39KNF1_MICHY</name>
<dbReference type="GO" id="GO:0004843">
    <property type="term" value="F:cysteine-type deubiquitinase activity"/>
    <property type="evidence" value="ECO:0007669"/>
    <property type="project" value="UniProtKB-UniRule"/>
</dbReference>
<feature type="compositionally biased region" description="Polar residues" evidence="9">
    <location>
        <begin position="628"/>
        <end position="643"/>
    </location>
</feature>
<evidence type="ECO:0000256" key="5">
    <source>
        <dbReference type="ARBA" id="ARBA00022786"/>
    </source>
</evidence>
<dbReference type="PROSITE" id="PS00973">
    <property type="entry name" value="USP_2"/>
    <property type="match status" value="1"/>
</dbReference>
<keyword evidence="7 8" id="KW-0788">Thiol protease</keyword>
<evidence type="ECO:0000256" key="2">
    <source>
        <dbReference type="ARBA" id="ARBA00004604"/>
    </source>
</evidence>
<feature type="compositionally biased region" description="Basic and acidic residues" evidence="9">
    <location>
        <begin position="778"/>
        <end position="797"/>
    </location>
</feature>
<dbReference type="PROSITE" id="PS00972">
    <property type="entry name" value="USP_1"/>
    <property type="match status" value="1"/>
</dbReference>
<sequence>MPAVCDPVKAALQYSLDVAQTKSIENVQFSLASGANILLQTELQYEIAENYQSTVLEELKTKYIVLSPPNNLSEQPENGKIKENGGGICRKKNEVNNKMKGPSLPEPKIILYDLEKVQLGWKGTFPVGAGMYNVGNTCYLNSTLQALFHVPALVNWLLSDSHHNLKCEQNGGGECLTCAMAKTLQFSHEKSGNAIKPFYIYNKLKLICRTMVPGQQEDAHEFLRYLLEGMERAYLHRHKAGKLESYSKETTPINQIFGGYIRTEVKCLQCRHVSTTFQHFQDLLVDIRKASTLDEALTSYFSREQLDNNDYKCEACKRRVPATKQFSLERPPKVLCVQLKRFSVLGGKISRHIDFKQSVDMGPYLWREPGEPTRKLNYKLMSMVTHMGPSVNCGHYTAVAQVSTGQYYSFDDSCVRAITMSSVLSTNAYIMIFEMESQSQIQLSNSQPPKINGLASIKSLSNGFVKQMSPKPSTSGLHVMNGVSNGSTIKTRDAENPLIGPQLPPSKLLNGIQTAQQKNNNFTGLQSPQKMVEKSQPRVIFYNKNGKIPSGNSLVPYDGSSDEEETVTSNSKNNMNSNTSTIKPLANDSNGVSKMSSKETKDTSKNIALSKPEMKSLKSICTNQKSSLSTNISTQNGSSSNGSACPLKHQNGKSETSNNVKFDIKNKDKWHDVIKVKTSGVSDDKVPTKAASSMHGWEVSKDVPSATSVATPNGWSVTENKDENKKSNHTAHANSAPSAAAPRNFSGTNRSDTVSQLLKMSHRGYGVSSVTNWNGSRAHLEREVNNERREERKRHFDPDDEEMDRGRRKKIKSCREYEGRSNPGFNPFQDYSSNGKSFNRSNNGGSSSYRGYHDKFNRNRSRNDNCRQPYYKHYHRSRDHCQRR</sequence>
<evidence type="ECO:0000313" key="12">
    <source>
        <dbReference type="Proteomes" id="UP001168972"/>
    </source>
</evidence>
<dbReference type="InterPro" id="IPR001394">
    <property type="entry name" value="Peptidase_C19_UCH"/>
</dbReference>
<feature type="compositionally biased region" description="Low complexity" evidence="9">
    <location>
        <begin position="567"/>
        <end position="581"/>
    </location>
</feature>
<feature type="region of interest" description="Disordered" evidence="9">
    <location>
        <begin position="628"/>
        <end position="658"/>
    </location>
</feature>
<dbReference type="EMBL" id="JAQQBR010001831">
    <property type="protein sequence ID" value="KAK0167711.1"/>
    <property type="molecule type" value="Genomic_DNA"/>
</dbReference>
<evidence type="ECO:0000256" key="3">
    <source>
        <dbReference type="ARBA" id="ARBA00009085"/>
    </source>
</evidence>
<keyword evidence="6 8" id="KW-0378">Hydrolase</keyword>
<protein>
    <recommendedName>
        <fullName evidence="8">Ubiquitin carboxyl-terminal hydrolase</fullName>
        <ecNumber evidence="8">3.4.19.12</ecNumber>
    </recommendedName>
</protein>
<feature type="domain" description="USP" evidence="10">
    <location>
        <begin position="129"/>
        <end position="436"/>
    </location>
</feature>
<dbReference type="FunFam" id="3.90.70.10:FF:000119">
    <property type="entry name" value="Ubiquitin specific peptidase 36"/>
    <property type="match status" value="1"/>
</dbReference>
<evidence type="ECO:0000313" key="11">
    <source>
        <dbReference type="EMBL" id="KAK0167711.1"/>
    </source>
</evidence>
<feature type="compositionally biased region" description="Basic and acidic residues" evidence="9">
    <location>
        <begin position="851"/>
        <end position="865"/>
    </location>
</feature>
<dbReference type="PROSITE" id="PS50235">
    <property type="entry name" value="USP_3"/>
    <property type="match status" value="1"/>
</dbReference>
<feature type="compositionally biased region" description="Basic residues" evidence="9">
    <location>
        <begin position="870"/>
        <end position="884"/>
    </location>
</feature>
<dbReference type="InterPro" id="IPR028889">
    <property type="entry name" value="USP"/>
</dbReference>
<evidence type="ECO:0000256" key="7">
    <source>
        <dbReference type="ARBA" id="ARBA00022807"/>
    </source>
</evidence>
<evidence type="ECO:0000256" key="4">
    <source>
        <dbReference type="ARBA" id="ARBA00022670"/>
    </source>
</evidence>
<reference evidence="11" key="1">
    <citation type="journal article" date="2023" name="bioRxiv">
        <title>Scaffold-level genome assemblies of two parasitoid biocontrol wasps reveal the parthenogenesis mechanism and an associated novel virus.</title>
        <authorList>
            <person name="Inwood S."/>
            <person name="Skelly J."/>
            <person name="Guhlin J."/>
            <person name="Harrop T."/>
            <person name="Goldson S."/>
            <person name="Dearden P."/>
        </authorList>
    </citation>
    <scope>NUCLEOTIDE SEQUENCE</scope>
    <source>
        <strain evidence="11">Lincoln</strain>
        <tissue evidence="11">Whole body</tissue>
    </source>
</reference>
<dbReference type="Gene3D" id="3.90.70.10">
    <property type="entry name" value="Cysteine proteinases"/>
    <property type="match status" value="1"/>
</dbReference>
<evidence type="ECO:0000256" key="8">
    <source>
        <dbReference type="RuleBase" id="RU366025"/>
    </source>
</evidence>
<keyword evidence="4 8" id="KW-0645">Protease</keyword>
<feature type="region of interest" description="Disordered" evidence="9">
    <location>
        <begin position="680"/>
        <end position="752"/>
    </location>
</feature>
<evidence type="ECO:0000256" key="1">
    <source>
        <dbReference type="ARBA" id="ARBA00000707"/>
    </source>
</evidence>
<feature type="region of interest" description="Disordered" evidence="9">
    <location>
        <begin position="543"/>
        <end position="611"/>
    </location>
</feature>
<dbReference type="GO" id="GO:0006508">
    <property type="term" value="P:proteolysis"/>
    <property type="evidence" value="ECO:0007669"/>
    <property type="project" value="UniProtKB-KW"/>
</dbReference>
<accession>A0AA39KNF1</accession>
<keyword evidence="5 8" id="KW-0833">Ubl conjugation pathway</keyword>
<dbReference type="PANTHER" id="PTHR24006:SF758">
    <property type="entry name" value="UBIQUITIN CARBOXYL-TERMINAL HYDROLASE 36"/>
    <property type="match status" value="1"/>
</dbReference>
<dbReference type="AlphaFoldDB" id="A0AA39KNF1"/>
<dbReference type="Proteomes" id="UP001168972">
    <property type="component" value="Unassembled WGS sequence"/>
</dbReference>
<comment type="catalytic activity">
    <reaction evidence="1 8">
        <text>Thiol-dependent hydrolysis of ester, thioester, amide, peptide and isopeptide bonds formed by the C-terminal Gly of ubiquitin (a 76-residue protein attached to proteins as an intracellular targeting signal).</text>
        <dbReference type="EC" id="3.4.19.12"/>
    </reaction>
</comment>
<comment type="caution">
    <text evidence="11">The sequence shown here is derived from an EMBL/GenBank/DDBJ whole genome shotgun (WGS) entry which is preliminary data.</text>
</comment>